<proteinExistence type="predicted"/>
<accession>A0A0D2MQ45</accession>
<dbReference type="KEGG" id="mng:MNEG_3179"/>
<protein>
    <submittedName>
        <fullName evidence="1">Uncharacterized protein</fullName>
    </submittedName>
</protein>
<evidence type="ECO:0000313" key="2">
    <source>
        <dbReference type="Proteomes" id="UP000054498"/>
    </source>
</evidence>
<dbReference type="EMBL" id="KK100607">
    <property type="protein sequence ID" value="KIZ04785.1"/>
    <property type="molecule type" value="Genomic_DNA"/>
</dbReference>
<reference evidence="1 2" key="1">
    <citation type="journal article" date="2013" name="BMC Genomics">
        <title>Reconstruction of the lipid metabolism for the microalga Monoraphidium neglectum from its genome sequence reveals characteristics suitable for biofuel production.</title>
        <authorList>
            <person name="Bogen C."/>
            <person name="Al-Dilaimi A."/>
            <person name="Albersmeier A."/>
            <person name="Wichmann J."/>
            <person name="Grundmann M."/>
            <person name="Rupp O."/>
            <person name="Lauersen K.J."/>
            <person name="Blifernez-Klassen O."/>
            <person name="Kalinowski J."/>
            <person name="Goesmann A."/>
            <person name="Mussgnug J.H."/>
            <person name="Kruse O."/>
        </authorList>
    </citation>
    <scope>NUCLEOTIDE SEQUENCE [LARGE SCALE GENOMIC DNA]</scope>
    <source>
        <strain evidence="1 2">SAG 48.87</strain>
    </source>
</reference>
<sequence length="386" mass="39953">MRARTLPLISEVAEQAAPAAAAGPTASPPPAPTAAAGSAAVEAAGCVRLEPALAAAFTAAVSEALAELGVGPEEQLQRERFKLFDQEYSYYYNANKDRLPRVPDLSDSSGGLSNRTYFNFVSYIGWKVAARRVASPQQRTALCRRVGELLLPQVAPGEAEALRREAARSPGGAVSEAAAARAVQRLFDRLQSGGYVCGWQVVWGDQPGGWPPDWFKQASGGSRDCASRLPFAAQLDPGLVGDVPGSFQAAAAAPPGGDGEGTAAAAVLEAPAAAGQAVFQAKLLQPADIQASVALRSEDDAFWGRHVSAMVAALLAAGGWRAEASEYFYQDDWSGPSSLGGRLLLLLGDPLQNVDIPWTPTTLVQDWTIAPASAGSLGGGGGGGEL</sequence>
<gene>
    <name evidence="1" type="ORF">MNEG_3179</name>
</gene>
<dbReference type="RefSeq" id="XP_013903804.1">
    <property type="nucleotide sequence ID" value="XM_014048350.1"/>
</dbReference>
<name>A0A0D2MQ45_9CHLO</name>
<organism evidence="1 2">
    <name type="scientific">Monoraphidium neglectum</name>
    <dbReference type="NCBI Taxonomy" id="145388"/>
    <lineage>
        <taxon>Eukaryota</taxon>
        <taxon>Viridiplantae</taxon>
        <taxon>Chlorophyta</taxon>
        <taxon>core chlorophytes</taxon>
        <taxon>Chlorophyceae</taxon>
        <taxon>CS clade</taxon>
        <taxon>Sphaeropleales</taxon>
        <taxon>Selenastraceae</taxon>
        <taxon>Monoraphidium</taxon>
    </lineage>
</organism>
<dbReference type="GeneID" id="25736057"/>
<keyword evidence="2" id="KW-1185">Reference proteome</keyword>
<evidence type="ECO:0000313" key="1">
    <source>
        <dbReference type="EMBL" id="KIZ04785.1"/>
    </source>
</evidence>
<dbReference type="AlphaFoldDB" id="A0A0D2MQ45"/>
<dbReference type="Proteomes" id="UP000054498">
    <property type="component" value="Unassembled WGS sequence"/>
</dbReference>
<dbReference type="OrthoDB" id="544754at2759"/>